<evidence type="ECO:0000313" key="6">
    <source>
        <dbReference type="Proteomes" id="UP000251800"/>
    </source>
</evidence>
<evidence type="ECO:0000256" key="1">
    <source>
        <dbReference type="ARBA" id="ARBA00008061"/>
    </source>
</evidence>
<dbReference type="GO" id="GO:0004556">
    <property type="term" value="F:alpha-amylase activity"/>
    <property type="evidence" value="ECO:0007669"/>
    <property type="project" value="TreeGrafter"/>
</dbReference>
<evidence type="ECO:0000256" key="2">
    <source>
        <dbReference type="ARBA" id="ARBA00022801"/>
    </source>
</evidence>
<dbReference type="InterPro" id="IPR006047">
    <property type="entry name" value="GH13_cat_dom"/>
</dbReference>
<dbReference type="OrthoDB" id="9805159at2"/>
<evidence type="ECO:0000313" key="5">
    <source>
        <dbReference type="EMBL" id="PWN57316.1"/>
    </source>
</evidence>
<dbReference type="Gene3D" id="3.90.400.10">
    <property type="entry name" value="Oligo-1,6-glucosidase, Domain 2"/>
    <property type="match status" value="1"/>
</dbReference>
<dbReference type="Pfam" id="PF00128">
    <property type="entry name" value="Alpha-amylase"/>
    <property type="match status" value="1"/>
</dbReference>
<dbReference type="SUPFAM" id="SSF51445">
    <property type="entry name" value="(Trans)glycosidases"/>
    <property type="match status" value="1"/>
</dbReference>
<comment type="similarity">
    <text evidence="1">Belongs to the glycosyl hydrolase 13 family.</text>
</comment>
<dbReference type="PANTHER" id="PTHR10357:SF179">
    <property type="entry name" value="NEUTRAL AND BASIC AMINO ACID TRANSPORT PROTEIN RBAT"/>
    <property type="match status" value="1"/>
</dbReference>
<dbReference type="Proteomes" id="UP000251800">
    <property type="component" value="Unassembled WGS sequence"/>
</dbReference>
<dbReference type="AlphaFoldDB" id="A0A363UPC2"/>
<protein>
    <submittedName>
        <fullName evidence="5">Alpha-glucosidase</fullName>
    </submittedName>
</protein>
<name>A0A363UPC2_9GAMM</name>
<dbReference type="RefSeq" id="WP_109718822.1">
    <property type="nucleotide sequence ID" value="NZ_QEQK01000002.1"/>
</dbReference>
<dbReference type="FunFam" id="3.90.400.10:FF:000002">
    <property type="entry name" value="Sucrose isomerase"/>
    <property type="match status" value="1"/>
</dbReference>
<dbReference type="EMBL" id="QEQK01000002">
    <property type="protein sequence ID" value="PWN57316.1"/>
    <property type="molecule type" value="Genomic_DNA"/>
</dbReference>
<dbReference type="InterPro" id="IPR032091">
    <property type="entry name" value="Malt_amylase-like_C"/>
</dbReference>
<dbReference type="PANTHER" id="PTHR10357">
    <property type="entry name" value="ALPHA-AMYLASE FAMILY MEMBER"/>
    <property type="match status" value="1"/>
</dbReference>
<sequence>MQARNPQWWRTPQINEPAWTWQDASNTTRHGAWWQDAVIYQLSPWSFQATGDGPGGDLPGVIQRLEYVASLGVDAIWLTPIYPSPMDDLGYDVVEMTGVAPEFGTDEDFRRLLRISHQLGLKVILDAVWSHTSSQHPWFKESRQSRDNPRADWYVWADPAPDGGPPNNWRSAFTGDSGWAYCETREQYYFFNFLESQPDLNWHCQAVREAVLDAARYWLDLGIDGLRLDAVNFYAHDPALTDNPPRGEQDAMPEGIPPDNPMTEQCFVNSFCREETLQYLAPLRHLVDQYPDTMLLGEVTLCEDSVKTAADYTRGDDRLHLAYHSALLADRPITAAFMRHSIERVTAAFGEGGTCWIVGNHDYGRLRSRWGGDERDYPERFYHMAAAMLLVLPGAFCLWQGDELGLPEARIPDEIPTDQIRDPFGQALYPDVTGRDGSRTPMPWSAEAPNAGFLRDSAKPWLPIPERHRRRAVDRQHADPDSLLNRWRQLLQWRRLQPALTAGDSTLLDAPTHVLALLRSYQAQRLLCLFNLSERDVEVDLRPYGRCQHIHRLGYDSALADDRHRVLLSPWSAFLANLAPETPS</sequence>
<dbReference type="Gene3D" id="3.20.20.80">
    <property type="entry name" value="Glycosidases"/>
    <property type="match status" value="2"/>
</dbReference>
<dbReference type="GO" id="GO:0009313">
    <property type="term" value="P:oligosaccharide catabolic process"/>
    <property type="evidence" value="ECO:0007669"/>
    <property type="project" value="TreeGrafter"/>
</dbReference>
<comment type="caution">
    <text evidence="5">The sequence shown here is derived from an EMBL/GenBank/DDBJ whole genome shotgun (WGS) entry which is preliminary data.</text>
</comment>
<feature type="domain" description="Glycosyl hydrolase family 13 catalytic" evidence="4">
    <location>
        <begin position="41"/>
        <end position="439"/>
    </location>
</feature>
<keyword evidence="2" id="KW-0378">Hydrolase</keyword>
<organism evidence="5 6">
    <name type="scientific">Abyssibacter profundi</name>
    <dbReference type="NCBI Taxonomy" id="2182787"/>
    <lineage>
        <taxon>Bacteria</taxon>
        <taxon>Pseudomonadati</taxon>
        <taxon>Pseudomonadota</taxon>
        <taxon>Gammaproteobacteria</taxon>
        <taxon>Chromatiales</taxon>
        <taxon>Oceanococcaceae</taxon>
        <taxon>Abyssibacter</taxon>
    </lineage>
</organism>
<accession>A0A363UPC2</accession>
<evidence type="ECO:0000256" key="3">
    <source>
        <dbReference type="ARBA" id="ARBA00023295"/>
    </source>
</evidence>
<dbReference type="InterPro" id="IPR013780">
    <property type="entry name" value="Glyco_hydro_b"/>
</dbReference>
<dbReference type="InterPro" id="IPR017853">
    <property type="entry name" value="GH"/>
</dbReference>
<keyword evidence="3" id="KW-0326">Glycosidase</keyword>
<gene>
    <name evidence="5" type="ORF">DEH80_02100</name>
</gene>
<evidence type="ECO:0000259" key="4">
    <source>
        <dbReference type="SMART" id="SM00642"/>
    </source>
</evidence>
<keyword evidence="6" id="KW-1185">Reference proteome</keyword>
<reference evidence="5 6" key="1">
    <citation type="submission" date="2018-05" db="EMBL/GenBank/DDBJ databases">
        <title>Abyssibacter profundi OUC007T gen. nov., sp. nov, a marine bacterium isolated from seawater of the Mariana Trench.</title>
        <authorList>
            <person name="Zhou S."/>
        </authorList>
    </citation>
    <scope>NUCLEOTIDE SEQUENCE [LARGE SCALE GENOMIC DNA]</scope>
    <source>
        <strain evidence="5 6">OUC007</strain>
    </source>
</reference>
<dbReference type="SUPFAM" id="SSF51011">
    <property type="entry name" value="Glycosyl hydrolase domain"/>
    <property type="match status" value="1"/>
</dbReference>
<proteinExistence type="inferred from homology"/>
<dbReference type="SMART" id="SM00642">
    <property type="entry name" value="Aamy"/>
    <property type="match status" value="1"/>
</dbReference>
<dbReference type="InterPro" id="IPR045857">
    <property type="entry name" value="O16G_dom_2"/>
</dbReference>
<dbReference type="Gene3D" id="2.60.40.1180">
    <property type="entry name" value="Golgi alpha-mannosidase II"/>
    <property type="match status" value="1"/>
</dbReference>
<dbReference type="Pfam" id="PF16657">
    <property type="entry name" value="Malt_amylase_C"/>
    <property type="match status" value="1"/>
</dbReference>